<dbReference type="AlphaFoldDB" id="A0A0H3ZZA8"/>
<organism evidence="1">
    <name type="scientific">Vibrio tasmaniensis</name>
    <dbReference type="NCBI Taxonomy" id="212663"/>
    <lineage>
        <taxon>Bacteria</taxon>
        <taxon>Pseudomonadati</taxon>
        <taxon>Pseudomonadota</taxon>
        <taxon>Gammaproteobacteria</taxon>
        <taxon>Vibrionales</taxon>
        <taxon>Vibrionaceae</taxon>
        <taxon>Vibrio</taxon>
    </lineage>
</organism>
<reference evidence="1" key="1">
    <citation type="journal article" date="2015" name="MBio">
        <title>Eco-Evolutionary Dynamics of Episomes among Ecologically Cohesive Bacterial Populations.</title>
        <authorList>
            <person name="Xue H."/>
            <person name="Cordero O.X."/>
            <person name="Camas F.M."/>
            <person name="Trimble W."/>
            <person name="Meyer F."/>
            <person name="Guglielmini J."/>
            <person name="Rocha E.P."/>
            <person name="Polz M.F."/>
        </authorList>
    </citation>
    <scope>NUCLEOTIDE SEQUENCE</scope>
    <source>
        <strain evidence="1">FF_375</strain>
    </source>
</reference>
<accession>A0A0H3ZZA8</accession>
<name>A0A0H3ZZA8_9VIBR</name>
<evidence type="ECO:0000313" key="1">
    <source>
        <dbReference type="EMBL" id="AKN39244.1"/>
    </source>
</evidence>
<protein>
    <submittedName>
        <fullName evidence="1">Uncharacterized protein</fullName>
    </submittedName>
</protein>
<dbReference type="EMBL" id="KP795639">
    <property type="protein sequence ID" value="AKN39244.1"/>
    <property type="molecule type" value="Genomic_DNA"/>
</dbReference>
<sequence>MLMQIIYVYDDEGTMALAKITESQSAQDAAIDVVEAVVKWTKEFGFSVYSHSECCAHLQELEQLKLQVKNHEVDVHQTDWFRSMLGFTFSVKNPESDEVEWPTCKKYREEEVLPDEQGHCSLCGSLMNNKGECLYQ</sequence>
<proteinExistence type="predicted"/>